<dbReference type="Pfam" id="PF13359">
    <property type="entry name" value="DDE_Tnp_4"/>
    <property type="match status" value="1"/>
</dbReference>
<protein>
    <recommendedName>
        <fullName evidence="3">DDE Tnp4 domain-containing protein</fullName>
    </recommendedName>
</protein>
<evidence type="ECO:0000313" key="4">
    <source>
        <dbReference type="EMBL" id="EGZ11372.1"/>
    </source>
</evidence>
<dbReference type="InParanoid" id="G5A0I3"/>
<feature type="non-terminal residue" evidence="4">
    <location>
        <position position="1"/>
    </location>
</feature>
<feature type="non-terminal residue" evidence="4">
    <location>
        <position position="150"/>
    </location>
</feature>
<dbReference type="Proteomes" id="UP000002640">
    <property type="component" value="Unassembled WGS sequence"/>
</dbReference>
<keyword evidence="2" id="KW-0479">Metal-binding</keyword>
<dbReference type="AlphaFoldDB" id="G5A0I3"/>
<evidence type="ECO:0000313" key="5">
    <source>
        <dbReference type="Proteomes" id="UP000002640"/>
    </source>
</evidence>
<name>G5A0I3_PHYSP</name>
<keyword evidence="5" id="KW-1185">Reference proteome</keyword>
<dbReference type="GO" id="GO:0046872">
    <property type="term" value="F:metal ion binding"/>
    <property type="evidence" value="ECO:0007669"/>
    <property type="project" value="UniProtKB-KW"/>
</dbReference>
<dbReference type="EMBL" id="JH159158">
    <property type="protein sequence ID" value="EGZ11372.1"/>
    <property type="molecule type" value="Genomic_DNA"/>
</dbReference>
<evidence type="ECO:0000256" key="2">
    <source>
        <dbReference type="ARBA" id="ARBA00022723"/>
    </source>
</evidence>
<reference evidence="4 5" key="1">
    <citation type="journal article" date="2006" name="Science">
        <title>Phytophthora genome sequences uncover evolutionary origins and mechanisms of pathogenesis.</title>
        <authorList>
            <person name="Tyler B.M."/>
            <person name="Tripathy S."/>
            <person name="Zhang X."/>
            <person name="Dehal P."/>
            <person name="Jiang R.H."/>
            <person name="Aerts A."/>
            <person name="Arredondo F.D."/>
            <person name="Baxter L."/>
            <person name="Bensasson D."/>
            <person name="Beynon J.L."/>
            <person name="Chapman J."/>
            <person name="Damasceno C.M."/>
            <person name="Dorrance A.E."/>
            <person name="Dou D."/>
            <person name="Dickerman A.W."/>
            <person name="Dubchak I.L."/>
            <person name="Garbelotto M."/>
            <person name="Gijzen M."/>
            <person name="Gordon S.G."/>
            <person name="Govers F."/>
            <person name="Grunwald N.J."/>
            <person name="Huang W."/>
            <person name="Ivors K.L."/>
            <person name="Jones R.W."/>
            <person name="Kamoun S."/>
            <person name="Krampis K."/>
            <person name="Lamour K.H."/>
            <person name="Lee M.K."/>
            <person name="McDonald W.H."/>
            <person name="Medina M."/>
            <person name="Meijer H.J."/>
            <person name="Nordberg E.K."/>
            <person name="Maclean D.J."/>
            <person name="Ospina-Giraldo M.D."/>
            <person name="Morris P.F."/>
            <person name="Phuntumart V."/>
            <person name="Putnam N.H."/>
            <person name="Rash S."/>
            <person name="Rose J.K."/>
            <person name="Sakihama Y."/>
            <person name="Salamov A.A."/>
            <person name="Savidor A."/>
            <person name="Scheuring C.F."/>
            <person name="Smith B.M."/>
            <person name="Sobral B.W."/>
            <person name="Terry A."/>
            <person name="Torto-Alalibo T.A."/>
            <person name="Win J."/>
            <person name="Xu Z."/>
            <person name="Zhang H."/>
            <person name="Grigoriev I.V."/>
            <person name="Rokhsar D.S."/>
            <person name="Boore J.L."/>
        </authorList>
    </citation>
    <scope>NUCLEOTIDE SEQUENCE [LARGE SCALE GENOMIC DNA]</scope>
    <source>
        <strain evidence="4 5">P6497</strain>
    </source>
</reference>
<accession>G5A0I3</accession>
<comment type="cofactor">
    <cofactor evidence="1">
        <name>a divalent metal cation</name>
        <dbReference type="ChEBI" id="CHEBI:60240"/>
    </cofactor>
</comment>
<feature type="domain" description="DDE Tnp4" evidence="3">
    <location>
        <begin position="4"/>
        <end position="141"/>
    </location>
</feature>
<dbReference type="KEGG" id="psoj:PHYSODRAFT_417671"/>
<dbReference type="InterPro" id="IPR027806">
    <property type="entry name" value="HARBI1_dom"/>
</dbReference>
<proteinExistence type="predicted"/>
<evidence type="ECO:0000256" key="1">
    <source>
        <dbReference type="ARBA" id="ARBA00001968"/>
    </source>
</evidence>
<sequence length="150" mass="16951">ECAVVPPGLAVHVSKHYPGFVSDIPICMKNLEVHKRLLHKTTAEAGRNDYGEGSTSFGNMWGVLADKARKSVRAIIPKRRPHGGPLTYDEESRNRHVSSDRVLVENYFGRTTILWRVVSTTFTWSEAKFDRIVNICVALTNFHAKLHPLR</sequence>
<dbReference type="OMA" id="DIPICMK"/>
<dbReference type="GeneID" id="20651988"/>
<organism evidence="4 5">
    <name type="scientific">Phytophthora sojae (strain P6497)</name>
    <name type="common">Soybean stem and root rot agent</name>
    <name type="synonym">Phytophthora megasperma f. sp. glycines</name>
    <dbReference type="NCBI Taxonomy" id="1094619"/>
    <lineage>
        <taxon>Eukaryota</taxon>
        <taxon>Sar</taxon>
        <taxon>Stramenopiles</taxon>
        <taxon>Oomycota</taxon>
        <taxon>Peronosporomycetes</taxon>
        <taxon>Peronosporales</taxon>
        <taxon>Peronosporaceae</taxon>
        <taxon>Phytophthora</taxon>
    </lineage>
</organism>
<evidence type="ECO:0000259" key="3">
    <source>
        <dbReference type="Pfam" id="PF13359"/>
    </source>
</evidence>
<gene>
    <name evidence="4" type="ORF">PHYSODRAFT_417671</name>
</gene>
<dbReference type="RefSeq" id="XP_009534117.1">
    <property type="nucleotide sequence ID" value="XM_009535822.1"/>
</dbReference>